<dbReference type="GO" id="GO:0006355">
    <property type="term" value="P:regulation of DNA-templated transcription"/>
    <property type="evidence" value="ECO:0007669"/>
    <property type="project" value="InterPro"/>
</dbReference>
<dbReference type="CDD" id="cd17535">
    <property type="entry name" value="REC_NarL-like"/>
    <property type="match status" value="1"/>
</dbReference>
<dbReference type="Proteomes" id="UP000190888">
    <property type="component" value="Unassembled WGS sequence"/>
</dbReference>
<feature type="modified residue" description="4-aspartylphosphate" evidence="4">
    <location>
        <position position="64"/>
    </location>
</feature>
<dbReference type="InterPro" id="IPR039420">
    <property type="entry name" value="WalR-like"/>
</dbReference>
<protein>
    <submittedName>
        <fullName evidence="6">DNA-binding response regulator, NarL/FixJ family, contains REC and HTH domains</fullName>
    </submittedName>
</protein>
<dbReference type="InterPro" id="IPR001789">
    <property type="entry name" value="Sig_transdc_resp-reg_receiver"/>
</dbReference>
<dbReference type="SUPFAM" id="SSF52172">
    <property type="entry name" value="CheY-like"/>
    <property type="match status" value="1"/>
</dbReference>
<gene>
    <name evidence="6" type="ORF">SAMN04488132_10346</name>
</gene>
<keyword evidence="4" id="KW-0597">Phosphoprotein</keyword>
<keyword evidence="7" id="KW-1185">Reference proteome</keyword>
<dbReference type="EMBL" id="FUWH01000003">
    <property type="protein sequence ID" value="SJZ59253.1"/>
    <property type="molecule type" value="Genomic_DNA"/>
</dbReference>
<evidence type="ECO:0000256" key="4">
    <source>
        <dbReference type="PROSITE-ProRule" id="PRU00169"/>
    </source>
</evidence>
<dbReference type="PANTHER" id="PTHR43214">
    <property type="entry name" value="TWO-COMPONENT RESPONSE REGULATOR"/>
    <property type="match status" value="1"/>
</dbReference>
<dbReference type="Pfam" id="PF00072">
    <property type="entry name" value="Response_reg"/>
    <property type="match status" value="1"/>
</dbReference>
<proteinExistence type="predicted"/>
<dbReference type="GO" id="GO:0000160">
    <property type="term" value="P:phosphorelay signal transduction system"/>
    <property type="evidence" value="ECO:0007669"/>
    <property type="project" value="InterPro"/>
</dbReference>
<dbReference type="InterPro" id="IPR016032">
    <property type="entry name" value="Sig_transdc_resp-reg_C-effctor"/>
</dbReference>
<organism evidence="6 7">
    <name type="scientific">Sediminibacterium ginsengisoli</name>
    <dbReference type="NCBI Taxonomy" id="413434"/>
    <lineage>
        <taxon>Bacteria</taxon>
        <taxon>Pseudomonadati</taxon>
        <taxon>Bacteroidota</taxon>
        <taxon>Chitinophagia</taxon>
        <taxon>Chitinophagales</taxon>
        <taxon>Chitinophagaceae</taxon>
        <taxon>Sediminibacterium</taxon>
    </lineage>
</organism>
<evidence type="ECO:0000256" key="1">
    <source>
        <dbReference type="ARBA" id="ARBA00023015"/>
    </source>
</evidence>
<evidence type="ECO:0000256" key="2">
    <source>
        <dbReference type="ARBA" id="ARBA00023125"/>
    </source>
</evidence>
<evidence type="ECO:0000313" key="7">
    <source>
        <dbReference type="Proteomes" id="UP000190888"/>
    </source>
</evidence>
<dbReference type="Gene3D" id="3.40.50.2300">
    <property type="match status" value="1"/>
</dbReference>
<evidence type="ECO:0000313" key="6">
    <source>
        <dbReference type="EMBL" id="SJZ59253.1"/>
    </source>
</evidence>
<dbReference type="AlphaFoldDB" id="A0A1T4LWX9"/>
<name>A0A1T4LWX9_9BACT</name>
<dbReference type="STRING" id="413434.SAMN04488132_10346"/>
<dbReference type="SMART" id="SM00448">
    <property type="entry name" value="REC"/>
    <property type="match status" value="1"/>
</dbReference>
<feature type="domain" description="Response regulatory" evidence="5">
    <location>
        <begin position="12"/>
        <end position="129"/>
    </location>
</feature>
<evidence type="ECO:0000259" key="5">
    <source>
        <dbReference type="PROSITE" id="PS50110"/>
    </source>
</evidence>
<dbReference type="InterPro" id="IPR011006">
    <property type="entry name" value="CheY-like_superfamily"/>
</dbReference>
<accession>A0A1T4LWX9</accession>
<keyword evidence="1" id="KW-0805">Transcription regulation</keyword>
<sequence>MDLAVNPFLMTKIALVDDHVLLRSGLVSLINSFSDYTILFEANNGKQFIEMLDPDNLPAVVMLDITMPEMNGYETALWLTTYYPQIKILALTMLNDERAIIRMFKNGAKGFLLKDSRPQELKAALDGVVHKGVYLNKAICDNIIHSFKQHPEQDEFDKISALNQDEREFLAWCCSEKSYREIAEVMEKPLRIINEFRDLLYQKLSISSRVGLALFAIRNDIAKP</sequence>
<dbReference type="InterPro" id="IPR058245">
    <property type="entry name" value="NreC/VraR/RcsB-like_REC"/>
</dbReference>
<evidence type="ECO:0000256" key="3">
    <source>
        <dbReference type="ARBA" id="ARBA00023163"/>
    </source>
</evidence>
<dbReference type="PANTHER" id="PTHR43214:SF41">
    <property type="entry name" value="NITRATE_NITRITE RESPONSE REGULATOR PROTEIN NARP"/>
    <property type="match status" value="1"/>
</dbReference>
<reference evidence="6 7" key="1">
    <citation type="submission" date="2017-02" db="EMBL/GenBank/DDBJ databases">
        <authorList>
            <person name="Peterson S.W."/>
        </authorList>
    </citation>
    <scope>NUCLEOTIDE SEQUENCE [LARGE SCALE GENOMIC DNA]</scope>
    <source>
        <strain evidence="6 7">DSM 22335</strain>
    </source>
</reference>
<dbReference type="SUPFAM" id="SSF46894">
    <property type="entry name" value="C-terminal effector domain of the bipartite response regulators"/>
    <property type="match status" value="1"/>
</dbReference>
<dbReference type="GO" id="GO:0003677">
    <property type="term" value="F:DNA binding"/>
    <property type="evidence" value="ECO:0007669"/>
    <property type="project" value="UniProtKB-KW"/>
</dbReference>
<keyword evidence="2 6" id="KW-0238">DNA-binding</keyword>
<keyword evidence="3" id="KW-0804">Transcription</keyword>
<dbReference type="PROSITE" id="PS50110">
    <property type="entry name" value="RESPONSE_REGULATORY"/>
    <property type="match status" value="1"/>
</dbReference>